<dbReference type="Gene3D" id="1.10.4040.10">
    <property type="entry name" value="Penicillinase repressor domain"/>
    <property type="match status" value="1"/>
</dbReference>
<dbReference type="GO" id="GO:0003677">
    <property type="term" value="F:DNA binding"/>
    <property type="evidence" value="ECO:0007669"/>
    <property type="project" value="UniProtKB-KW"/>
</dbReference>
<evidence type="ECO:0000256" key="4">
    <source>
        <dbReference type="ARBA" id="ARBA00023163"/>
    </source>
</evidence>
<protein>
    <submittedName>
        <fullName evidence="5">Putative transcriptional regulator</fullName>
    </submittedName>
</protein>
<dbReference type="Gene3D" id="1.10.10.10">
    <property type="entry name" value="Winged helix-like DNA-binding domain superfamily/Winged helix DNA-binding domain"/>
    <property type="match status" value="1"/>
</dbReference>
<sequence length="123" mass="13640">MRITSAELRVMDVLWETAPLGAAEVVAALKDSEWSDRTVKTLLARLTDKGALAAEPEGRRYLYRPLIAREAHRKDAVSRLSERLFGGRAAPMVAHLADGQGLSETDLDELEALVRTLRGEQDR</sequence>
<evidence type="ECO:0000313" key="5">
    <source>
        <dbReference type="EMBL" id="MBB4659968.1"/>
    </source>
</evidence>
<dbReference type="AlphaFoldDB" id="A0A840I786"/>
<evidence type="ECO:0000256" key="3">
    <source>
        <dbReference type="ARBA" id="ARBA00023125"/>
    </source>
</evidence>
<proteinExistence type="inferred from homology"/>
<evidence type="ECO:0000313" key="6">
    <source>
        <dbReference type="Proteomes" id="UP000563524"/>
    </source>
</evidence>
<keyword evidence="4" id="KW-0804">Transcription</keyword>
<comment type="caution">
    <text evidence="5">The sequence shown here is derived from an EMBL/GenBank/DDBJ whole genome shotgun (WGS) entry which is preliminary data.</text>
</comment>
<reference evidence="5 6" key="1">
    <citation type="submission" date="2020-08" db="EMBL/GenBank/DDBJ databases">
        <title>Genomic Encyclopedia of Type Strains, Phase IV (KMG-IV): sequencing the most valuable type-strain genomes for metagenomic binning, comparative biology and taxonomic classification.</title>
        <authorList>
            <person name="Goeker M."/>
        </authorList>
    </citation>
    <scope>NUCLEOTIDE SEQUENCE [LARGE SCALE GENOMIC DNA]</scope>
    <source>
        <strain evidence="5 6">DSM 102850</strain>
    </source>
</reference>
<dbReference type="SUPFAM" id="SSF46785">
    <property type="entry name" value="Winged helix' DNA-binding domain"/>
    <property type="match status" value="1"/>
</dbReference>
<keyword evidence="3" id="KW-0238">DNA-binding</keyword>
<accession>A0A840I786</accession>
<evidence type="ECO:0000256" key="2">
    <source>
        <dbReference type="ARBA" id="ARBA00023015"/>
    </source>
</evidence>
<dbReference type="InterPro" id="IPR036388">
    <property type="entry name" value="WH-like_DNA-bd_sf"/>
</dbReference>
<dbReference type="Pfam" id="PF03965">
    <property type="entry name" value="Penicillinase_R"/>
    <property type="match status" value="1"/>
</dbReference>
<comment type="similarity">
    <text evidence="1">Belongs to the BlaI transcriptional regulatory family.</text>
</comment>
<name>A0A840I786_9PROT</name>
<dbReference type="EMBL" id="JACHOB010000006">
    <property type="protein sequence ID" value="MBB4659968.1"/>
    <property type="molecule type" value="Genomic_DNA"/>
</dbReference>
<dbReference type="Proteomes" id="UP000563524">
    <property type="component" value="Unassembled WGS sequence"/>
</dbReference>
<evidence type="ECO:0000256" key="1">
    <source>
        <dbReference type="ARBA" id="ARBA00011046"/>
    </source>
</evidence>
<dbReference type="PIRSF" id="PIRSF019455">
    <property type="entry name" value="CopR_AtkY"/>
    <property type="match status" value="1"/>
</dbReference>
<dbReference type="InterPro" id="IPR036390">
    <property type="entry name" value="WH_DNA-bd_sf"/>
</dbReference>
<dbReference type="RefSeq" id="WP_183819112.1">
    <property type="nucleotide sequence ID" value="NZ_JACHOB010000006.1"/>
</dbReference>
<dbReference type="InterPro" id="IPR005650">
    <property type="entry name" value="BlaI_family"/>
</dbReference>
<organism evidence="5 6">
    <name type="scientific">Parvularcula dongshanensis</name>
    <dbReference type="NCBI Taxonomy" id="1173995"/>
    <lineage>
        <taxon>Bacteria</taxon>
        <taxon>Pseudomonadati</taxon>
        <taxon>Pseudomonadota</taxon>
        <taxon>Alphaproteobacteria</taxon>
        <taxon>Parvularculales</taxon>
        <taxon>Parvularculaceae</taxon>
        <taxon>Parvularcula</taxon>
    </lineage>
</organism>
<dbReference type="GO" id="GO:0045892">
    <property type="term" value="P:negative regulation of DNA-templated transcription"/>
    <property type="evidence" value="ECO:0007669"/>
    <property type="project" value="InterPro"/>
</dbReference>
<gene>
    <name evidence="5" type="ORF">GGQ59_002512</name>
</gene>
<keyword evidence="2" id="KW-0805">Transcription regulation</keyword>
<keyword evidence="6" id="KW-1185">Reference proteome</keyword>